<dbReference type="Proteomes" id="UP000286806">
    <property type="component" value="Unassembled WGS sequence"/>
</dbReference>
<keyword evidence="1" id="KW-1133">Transmembrane helix</keyword>
<evidence type="ECO:0000313" key="2">
    <source>
        <dbReference type="EMBL" id="GBL44632.1"/>
    </source>
</evidence>
<proteinExistence type="predicted"/>
<evidence type="ECO:0000313" key="3">
    <source>
        <dbReference type="Proteomes" id="UP000286806"/>
    </source>
</evidence>
<keyword evidence="1" id="KW-0812">Transmembrane</keyword>
<dbReference type="OrthoDB" id="8536494at2"/>
<accession>A0A401JAD3</accession>
<gene>
    <name evidence="2" type="ORF">SFMTTN_0432</name>
</gene>
<comment type="caution">
    <text evidence="2">The sequence shown here is derived from an EMBL/GenBank/DDBJ whole genome shotgun (WGS) entry which is preliminary data.</text>
</comment>
<evidence type="ECO:0000256" key="1">
    <source>
        <dbReference type="SAM" id="Phobius"/>
    </source>
</evidence>
<reference evidence="2 3" key="1">
    <citation type="journal article" date="2019" name="Front. Microbiol.">
        <title>Genomes of Neutrophilic Sulfur-Oxidizing Chemolithoautotrophs Representing 9 Proteobacterial Species From 8 Genera.</title>
        <authorList>
            <person name="Watanabe T."/>
            <person name="Kojima H."/>
            <person name="Umezawa K."/>
            <person name="Hori C."/>
            <person name="Takasuka T.E."/>
            <person name="Kato Y."/>
            <person name="Fukui M."/>
        </authorList>
    </citation>
    <scope>NUCLEOTIDE SEQUENCE [LARGE SCALE GENOMIC DNA]</scope>
    <source>
        <strain evidence="2 3">TTN</strain>
    </source>
</reference>
<sequence>MYPDRNRSITHATQRGFAIVAAIFLVVVLAALGAFMLTFSSVQHITSAQDVQGTRAYQAARTGIEWGAYQVLISSSCPLSTSLTAGGTQAGFSIVVQCNPFSTTEGGSTVNMYQIISTASQGTVGSATYVERQLQATIGK</sequence>
<keyword evidence="3" id="KW-1185">Reference proteome</keyword>
<dbReference type="AlphaFoldDB" id="A0A401JAD3"/>
<protein>
    <submittedName>
        <fullName evidence="2">MSHA biogenesis protein MshP</fullName>
    </submittedName>
</protein>
<keyword evidence="1" id="KW-0472">Membrane</keyword>
<organism evidence="2 3">
    <name type="scientific">Sulfuriferula multivorans</name>
    <dbReference type="NCBI Taxonomy" id="1559896"/>
    <lineage>
        <taxon>Bacteria</taxon>
        <taxon>Pseudomonadati</taxon>
        <taxon>Pseudomonadota</taxon>
        <taxon>Betaproteobacteria</taxon>
        <taxon>Nitrosomonadales</taxon>
        <taxon>Sulfuricellaceae</taxon>
        <taxon>Sulfuriferula</taxon>
    </lineage>
</organism>
<feature type="transmembrane region" description="Helical" evidence="1">
    <location>
        <begin position="16"/>
        <end position="39"/>
    </location>
</feature>
<dbReference type="EMBL" id="BGOW01000002">
    <property type="protein sequence ID" value="GBL44632.1"/>
    <property type="molecule type" value="Genomic_DNA"/>
</dbReference>
<name>A0A401JAD3_9PROT</name>